<evidence type="ECO:0000313" key="6">
    <source>
        <dbReference type="EMBL" id="PST40733.1"/>
    </source>
</evidence>
<dbReference type="SMART" id="SM00382">
    <property type="entry name" value="AAA"/>
    <property type="match status" value="1"/>
</dbReference>
<evidence type="ECO:0000256" key="1">
    <source>
        <dbReference type="ARBA" id="ARBA00005417"/>
    </source>
</evidence>
<dbReference type="InterPro" id="IPR017911">
    <property type="entry name" value="MacB-like_ATP-bd"/>
</dbReference>
<dbReference type="EMBL" id="PYLP01000005">
    <property type="protein sequence ID" value="PST40733.1"/>
    <property type="molecule type" value="Genomic_DNA"/>
</dbReference>
<dbReference type="AlphaFoldDB" id="A0A2T3FZQ6"/>
<feature type="domain" description="ABC transporter" evidence="5">
    <location>
        <begin position="5"/>
        <end position="245"/>
    </location>
</feature>
<dbReference type="PANTHER" id="PTHR42798">
    <property type="entry name" value="LIPOPROTEIN-RELEASING SYSTEM ATP-BINDING PROTEIN LOLD"/>
    <property type="match status" value="1"/>
</dbReference>
<sequence>MMKAIKVENLKKVYNPYSAFSKVALKDVSLEVEESEFICIMGTSGSGKTTLINVLSTIDEATNGKIQINLHNLMTMSENEKALLRKKEIGFIFQNYNLIESLRIKDNILFSLRINNIDPKIQQERLNQLTKQLNIEEILDKYPLQCSGGQQQRAAIARALIMKPKIIFADEPTGNLDCENAKELMELFKKINKENHTTIVMVTHDSLVASYSNRLLYLEDGKISKCLEKNNKTQEEYYRDIIAITTKMDLAHV</sequence>
<dbReference type="GO" id="GO:0005524">
    <property type="term" value="F:ATP binding"/>
    <property type="evidence" value="ECO:0007669"/>
    <property type="project" value="UniProtKB-KW"/>
</dbReference>
<dbReference type="GO" id="GO:0098796">
    <property type="term" value="C:membrane protein complex"/>
    <property type="evidence" value="ECO:0007669"/>
    <property type="project" value="UniProtKB-ARBA"/>
</dbReference>
<dbReference type="PANTHER" id="PTHR42798:SF7">
    <property type="entry name" value="ALPHA-D-RIBOSE 1-METHYLPHOSPHONATE 5-TRIPHOSPHATE SYNTHASE SUBUNIT PHNL"/>
    <property type="match status" value="1"/>
</dbReference>
<organism evidence="6 7">
    <name type="scientific">Faecalibacillus faecis</name>
    <dbReference type="NCBI Taxonomy" id="1982628"/>
    <lineage>
        <taxon>Bacteria</taxon>
        <taxon>Bacillati</taxon>
        <taxon>Bacillota</taxon>
        <taxon>Erysipelotrichia</taxon>
        <taxon>Erysipelotrichales</taxon>
        <taxon>Coprobacillaceae</taxon>
        <taxon>Faecalibacillus</taxon>
    </lineage>
</organism>
<dbReference type="InterPro" id="IPR027417">
    <property type="entry name" value="P-loop_NTPase"/>
</dbReference>
<dbReference type="GO" id="GO:0016887">
    <property type="term" value="F:ATP hydrolysis activity"/>
    <property type="evidence" value="ECO:0007669"/>
    <property type="project" value="InterPro"/>
</dbReference>
<evidence type="ECO:0000256" key="3">
    <source>
        <dbReference type="ARBA" id="ARBA00022741"/>
    </source>
</evidence>
<dbReference type="CDD" id="cd03255">
    <property type="entry name" value="ABC_MJ0796_LolCDE_FtsE"/>
    <property type="match status" value="1"/>
</dbReference>
<evidence type="ECO:0000256" key="4">
    <source>
        <dbReference type="ARBA" id="ARBA00022840"/>
    </source>
</evidence>
<accession>A0A2T3FZQ6</accession>
<proteinExistence type="inferred from homology"/>
<dbReference type="InterPro" id="IPR003439">
    <property type="entry name" value="ABC_transporter-like_ATP-bd"/>
</dbReference>
<name>A0A2T3FZQ6_9FIRM</name>
<dbReference type="Proteomes" id="UP000241201">
    <property type="component" value="Unassembled WGS sequence"/>
</dbReference>
<dbReference type="GO" id="GO:0022857">
    <property type="term" value="F:transmembrane transporter activity"/>
    <property type="evidence" value="ECO:0007669"/>
    <property type="project" value="UniProtKB-ARBA"/>
</dbReference>
<dbReference type="Gene3D" id="3.40.50.300">
    <property type="entry name" value="P-loop containing nucleotide triphosphate hydrolases"/>
    <property type="match status" value="1"/>
</dbReference>
<keyword evidence="4 6" id="KW-0067">ATP-binding</keyword>
<reference evidence="7" key="1">
    <citation type="submission" date="2018-03" db="EMBL/GenBank/DDBJ databases">
        <title>Lachnoclostridium SNUG30370 gen.nov., sp.nov., isolated from human faeces.</title>
        <authorList>
            <person name="Seo B."/>
            <person name="Jeon K."/>
            <person name="Ko G."/>
        </authorList>
    </citation>
    <scope>NUCLEOTIDE SEQUENCE [LARGE SCALE GENOMIC DNA]</scope>
    <source>
        <strain evidence="7">SNUG30370</strain>
    </source>
</reference>
<dbReference type="FunFam" id="3.40.50.300:FF:000032">
    <property type="entry name" value="Export ABC transporter ATP-binding protein"/>
    <property type="match status" value="1"/>
</dbReference>
<gene>
    <name evidence="6" type="ORF">C7U55_05575</name>
</gene>
<dbReference type="InterPro" id="IPR003593">
    <property type="entry name" value="AAA+_ATPase"/>
</dbReference>
<dbReference type="PROSITE" id="PS50893">
    <property type="entry name" value="ABC_TRANSPORTER_2"/>
    <property type="match status" value="1"/>
</dbReference>
<dbReference type="Pfam" id="PF00005">
    <property type="entry name" value="ABC_tran"/>
    <property type="match status" value="1"/>
</dbReference>
<dbReference type="SUPFAM" id="SSF52540">
    <property type="entry name" value="P-loop containing nucleoside triphosphate hydrolases"/>
    <property type="match status" value="1"/>
</dbReference>
<evidence type="ECO:0000313" key="7">
    <source>
        <dbReference type="Proteomes" id="UP000241201"/>
    </source>
</evidence>
<dbReference type="InterPro" id="IPR017871">
    <property type="entry name" value="ABC_transporter-like_CS"/>
</dbReference>
<comment type="caution">
    <text evidence="6">The sequence shown here is derived from an EMBL/GenBank/DDBJ whole genome shotgun (WGS) entry which is preliminary data.</text>
</comment>
<protein>
    <submittedName>
        <fullName evidence="6">Bacitracin ABC transporter ATP-binding protein</fullName>
    </submittedName>
</protein>
<evidence type="ECO:0000259" key="5">
    <source>
        <dbReference type="PROSITE" id="PS50893"/>
    </source>
</evidence>
<keyword evidence="3" id="KW-0547">Nucleotide-binding</keyword>
<keyword evidence="7" id="KW-1185">Reference proteome</keyword>
<dbReference type="PROSITE" id="PS00211">
    <property type="entry name" value="ABC_TRANSPORTER_1"/>
    <property type="match status" value="1"/>
</dbReference>
<evidence type="ECO:0000256" key="2">
    <source>
        <dbReference type="ARBA" id="ARBA00022448"/>
    </source>
</evidence>
<keyword evidence="2" id="KW-0813">Transport</keyword>
<comment type="similarity">
    <text evidence="1">Belongs to the ABC transporter superfamily.</text>
</comment>